<keyword evidence="1" id="KW-1133">Transmembrane helix</keyword>
<dbReference type="RefSeq" id="WP_189497657.1">
    <property type="nucleotide sequence ID" value="NZ_BMZH01000006.1"/>
</dbReference>
<sequence>MSTRYSIGSMLAFIRRPYFPAGKDRMGEPQLKHLVQLLFFSLALMIIVGGVVGAIIAAVNGDVPENANETIGQASPAMLLLYGVLLAPIIEEVVFRSWLGGRRACILGLPILVSLFAIGSAVTADMSPVVSFVIAAGLAILVVGVARQFASLPPSAQKAARWRLFPVSFYGSALLFAMLHMANYEGGLSSPIMLLAILPQFLVALILGYVRMRFGLMQAIVFHALYNLVLIGVFLMSTSLAPTVDTAAILTHPLALTLVVASVAA</sequence>
<feature type="transmembrane region" description="Helical" evidence="1">
    <location>
        <begin position="79"/>
        <end position="99"/>
    </location>
</feature>
<proteinExistence type="predicted"/>
<feature type="transmembrane region" description="Helical" evidence="1">
    <location>
        <begin position="188"/>
        <end position="208"/>
    </location>
</feature>
<evidence type="ECO:0000313" key="4">
    <source>
        <dbReference type="Proteomes" id="UP000634004"/>
    </source>
</evidence>
<feature type="transmembrane region" description="Helical" evidence="1">
    <location>
        <begin position="162"/>
        <end position="182"/>
    </location>
</feature>
<comment type="caution">
    <text evidence="3">The sequence shown here is derived from an EMBL/GenBank/DDBJ whole genome shotgun (WGS) entry which is preliminary data.</text>
</comment>
<keyword evidence="1" id="KW-0472">Membrane</keyword>
<gene>
    <name evidence="3" type="ORF">GCM10009069_18140</name>
</gene>
<dbReference type="InterPro" id="IPR003675">
    <property type="entry name" value="Rce1/LyrA-like_dom"/>
</dbReference>
<feature type="transmembrane region" description="Helical" evidence="1">
    <location>
        <begin position="220"/>
        <end position="241"/>
    </location>
</feature>
<keyword evidence="4" id="KW-1185">Reference proteome</keyword>
<dbReference type="Proteomes" id="UP000634004">
    <property type="component" value="Unassembled WGS sequence"/>
</dbReference>
<feature type="transmembrane region" description="Helical" evidence="1">
    <location>
        <begin position="130"/>
        <end position="150"/>
    </location>
</feature>
<evidence type="ECO:0000256" key="1">
    <source>
        <dbReference type="SAM" id="Phobius"/>
    </source>
</evidence>
<organism evidence="3 4">
    <name type="scientific">Algimonas arctica</name>
    <dbReference type="NCBI Taxonomy" id="1479486"/>
    <lineage>
        <taxon>Bacteria</taxon>
        <taxon>Pseudomonadati</taxon>
        <taxon>Pseudomonadota</taxon>
        <taxon>Alphaproteobacteria</taxon>
        <taxon>Maricaulales</taxon>
        <taxon>Robiginitomaculaceae</taxon>
        <taxon>Algimonas</taxon>
    </lineage>
</organism>
<protein>
    <recommendedName>
        <fullName evidence="2">CAAX prenyl protease 2/Lysostaphin resistance protein A-like domain-containing protein</fullName>
    </recommendedName>
</protein>
<feature type="transmembrane region" description="Helical" evidence="1">
    <location>
        <begin position="106"/>
        <end position="124"/>
    </location>
</feature>
<dbReference type="GO" id="GO:0004175">
    <property type="term" value="F:endopeptidase activity"/>
    <property type="evidence" value="ECO:0007669"/>
    <property type="project" value="UniProtKB-ARBA"/>
</dbReference>
<evidence type="ECO:0000259" key="2">
    <source>
        <dbReference type="Pfam" id="PF02517"/>
    </source>
</evidence>
<dbReference type="Pfam" id="PF02517">
    <property type="entry name" value="Rce1-like"/>
    <property type="match status" value="1"/>
</dbReference>
<dbReference type="GO" id="GO:0080120">
    <property type="term" value="P:CAAX-box protein maturation"/>
    <property type="evidence" value="ECO:0007669"/>
    <property type="project" value="UniProtKB-ARBA"/>
</dbReference>
<name>A0A8J3G2C8_9PROT</name>
<dbReference type="AlphaFoldDB" id="A0A8J3G2C8"/>
<dbReference type="EMBL" id="BMZH01000006">
    <property type="protein sequence ID" value="GHA95499.1"/>
    <property type="molecule type" value="Genomic_DNA"/>
</dbReference>
<reference evidence="3" key="2">
    <citation type="submission" date="2020-09" db="EMBL/GenBank/DDBJ databases">
        <authorList>
            <person name="Sun Q."/>
            <person name="Kim S."/>
        </authorList>
    </citation>
    <scope>NUCLEOTIDE SEQUENCE</scope>
    <source>
        <strain evidence="3">KCTC 32513</strain>
    </source>
</reference>
<feature type="transmembrane region" description="Helical" evidence="1">
    <location>
        <begin position="34"/>
        <end position="59"/>
    </location>
</feature>
<feature type="domain" description="CAAX prenyl protease 2/Lysostaphin resistance protein A-like" evidence="2">
    <location>
        <begin position="75"/>
        <end position="229"/>
    </location>
</feature>
<evidence type="ECO:0000313" key="3">
    <source>
        <dbReference type="EMBL" id="GHA95499.1"/>
    </source>
</evidence>
<accession>A0A8J3G2C8</accession>
<reference evidence="3" key="1">
    <citation type="journal article" date="2014" name="Int. J. Syst. Evol. Microbiol.">
        <title>Complete genome sequence of Corynebacterium casei LMG S-19264T (=DSM 44701T), isolated from a smear-ripened cheese.</title>
        <authorList>
            <consortium name="US DOE Joint Genome Institute (JGI-PGF)"/>
            <person name="Walter F."/>
            <person name="Albersmeier A."/>
            <person name="Kalinowski J."/>
            <person name="Ruckert C."/>
        </authorList>
    </citation>
    <scope>NUCLEOTIDE SEQUENCE</scope>
    <source>
        <strain evidence="3">KCTC 32513</strain>
    </source>
</reference>
<keyword evidence="1" id="KW-0812">Transmembrane</keyword>